<dbReference type="HOGENOM" id="CLU_040416_0_2_9"/>
<dbReference type="PANTHER" id="PTHR43213">
    <property type="entry name" value="BIFUNCTIONAL DTTP/UTP PYROPHOSPHATASE/METHYLTRANSFERASE PROTEIN-RELATED"/>
    <property type="match status" value="1"/>
</dbReference>
<comment type="subcellular location">
    <subcellularLocation>
        <location evidence="3">Cytoplasm</location>
    </subcellularLocation>
</comment>
<sequence>MKFVLASASPRRKELINRVLQNVEIIPSKFDENSIEYNGDVVAYVQELALNKALDVLKDCSGEYIIIGCDTVVYNNGKILEKPKNEDEAFAMLKSLSGAEHSVFSAVAIVNSKTNNVVRFHEESKVRFSELTDEEILSYIETKEPFDKAGAYGIQGYGGLFVEAINGCYYNVVGLPINKLYKTLRAMGVNSKGEL</sequence>
<keyword evidence="3" id="KW-0546">Nucleotide metabolism</keyword>
<dbReference type="Pfam" id="PF02545">
    <property type="entry name" value="Maf"/>
    <property type="match status" value="1"/>
</dbReference>
<dbReference type="SUPFAM" id="SSF52972">
    <property type="entry name" value="ITPase-like"/>
    <property type="match status" value="1"/>
</dbReference>
<gene>
    <name evidence="4" type="ordered locus">Clocel_2770</name>
</gene>
<comment type="catalytic activity">
    <reaction evidence="3">
        <text>UTP + H2O = UMP + diphosphate + H(+)</text>
        <dbReference type="Rhea" id="RHEA:29395"/>
        <dbReference type="ChEBI" id="CHEBI:15377"/>
        <dbReference type="ChEBI" id="CHEBI:15378"/>
        <dbReference type="ChEBI" id="CHEBI:33019"/>
        <dbReference type="ChEBI" id="CHEBI:46398"/>
        <dbReference type="ChEBI" id="CHEBI:57865"/>
        <dbReference type="EC" id="3.6.1.9"/>
    </reaction>
</comment>
<dbReference type="CDD" id="cd00555">
    <property type="entry name" value="Maf"/>
    <property type="match status" value="1"/>
</dbReference>
<proteinExistence type="inferred from homology"/>
<dbReference type="GO" id="GO:0036221">
    <property type="term" value="F:UTP diphosphatase activity"/>
    <property type="evidence" value="ECO:0007669"/>
    <property type="project" value="RHEA"/>
</dbReference>
<dbReference type="STRING" id="573061.Clocel_2770"/>
<keyword evidence="5" id="KW-1185">Reference proteome</keyword>
<evidence type="ECO:0000256" key="3">
    <source>
        <dbReference type="HAMAP-Rule" id="MF_00528"/>
    </source>
</evidence>
<comment type="catalytic activity">
    <reaction evidence="3">
        <text>dTTP + H2O = dTMP + diphosphate + H(+)</text>
        <dbReference type="Rhea" id="RHEA:28534"/>
        <dbReference type="ChEBI" id="CHEBI:15377"/>
        <dbReference type="ChEBI" id="CHEBI:15378"/>
        <dbReference type="ChEBI" id="CHEBI:33019"/>
        <dbReference type="ChEBI" id="CHEBI:37568"/>
        <dbReference type="ChEBI" id="CHEBI:63528"/>
        <dbReference type="EC" id="3.6.1.9"/>
    </reaction>
</comment>
<dbReference type="Proteomes" id="UP000002730">
    <property type="component" value="Chromosome"/>
</dbReference>
<dbReference type="HAMAP" id="MF_00528">
    <property type="entry name" value="Maf"/>
    <property type="match status" value="1"/>
</dbReference>
<feature type="site" description="Important for substrate specificity" evidence="3">
    <location>
        <position position="71"/>
    </location>
</feature>
<dbReference type="KEGG" id="ccb:Clocel_2770"/>
<name>D9SS20_CLOC7</name>
<feature type="site" description="Important for substrate specificity" evidence="3">
    <location>
        <position position="155"/>
    </location>
</feature>
<dbReference type="PANTHER" id="PTHR43213:SF5">
    <property type="entry name" value="BIFUNCTIONAL DTTP_UTP PYROPHOSPHATASE_METHYLTRANSFERASE PROTEIN-RELATED"/>
    <property type="match status" value="1"/>
</dbReference>
<keyword evidence="2 3" id="KW-0378">Hydrolase</keyword>
<feature type="site" description="Important for substrate specificity" evidence="3">
    <location>
        <position position="11"/>
    </location>
</feature>
<dbReference type="RefSeq" id="WP_010076658.1">
    <property type="nucleotide sequence ID" value="NC_014393.1"/>
</dbReference>
<dbReference type="GO" id="GO:0009117">
    <property type="term" value="P:nucleotide metabolic process"/>
    <property type="evidence" value="ECO:0007669"/>
    <property type="project" value="UniProtKB-KW"/>
</dbReference>
<evidence type="ECO:0000256" key="2">
    <source>
        <dbReference type="ARBA" id="ARBA00022801"/>
    </source>
</evidence>
<dbReference type="NCBIfam" id="NF000867">
    <property type="entry name" value="PRK00078.1"/>
    <property type="match status" value="1"/>
</dbReference>
<dbReference type="EC" id="3.6.1.9" evidence="3"/>
<dbReference type="Gene3D" id="3.90.950.10">
    <property type="match status" value="1"/>
</dbReference>
<dbReference type="OrthoDB" id="9807767at2"/>
<comment type="caution">
    <text evidence="3">Lacks conserved residue(s) required for the propagation of feature annotation.</text>
</comment>
<evidence type="ECO:0000313" key="4">
    <source>
        <dbReference type="EMBL" id="ADL52467.1"/>
    </source>
</evidence>
<dbReference type="GO" id="GO:0005737">
    <property type="term" value="C:cytoplasm"/>
    <property type="evidence" value="ECO:0007669"/>
    <property type="project" value="UniProtKB-SubCell"/>
</dbReference>
<dbReference type="GO" id="GO:0036218">
    <property type="term" value="F:dTTP diphosphatase activity"/>
    <property type="evidence" value="ECO:0007669"/>
    <property type="project" value="RHEA"/>
</dbReference>
<dbReference type="NCBIfam" id="TIGR00172">
    <property type="entry name" value="maf"/>
    <property type="match status" value="1"/>
</dbReference>
<dbReference type="AlphaFoldDB" id="D9SS20"/>
<dbReference type="PIRSF" id="PIRSF006305">
    <property type="entry name" value="Maf"/>
    <property type="match status" value="1"/>
</dbReference>
<protein>
    <recommendedName>
        <fullName evidence="3">dTTP/UTP pyrophosphatase</fullName>
        <shortName evidence="3">dTTPase/UTPase</shortName>
        <ecNumber evidence="3">3.6.1.9</ecNumber>
    </recommendedName>
    <alternativeName>
        <fullName evidence="3">Nucleoside triphosphate pyrophosphatase</fullName>
    </alternativeName>
    <alternativeName>
        <fullName evidence="3">Nucleotide pyrophosphatase</fullName>
        <shortName evidence="3">Nucleotide PPase</shortName>
    </alternativeName>
</protein>
<dbReference type="eggNOG" id="COG0424">
    <property type="taxonomic scope" value="Bacteria"/>
</dbReference>
<feature type="active site" description="Proton acceptor" evidence="3">
    <location>
        <position position="70"/>
    </location>
</feature>
<dbReference type="EMBL" id="CP002160">
    <property type="protein sequence ID" value="ADL52467.1"/>
    <property type="molecule type" value="Genomic_DNA"/>
</dbReference>
<comment type="similarity">
    <text evidence="3">Belongs to the Maf family. YhdE subfamily.</text>
</comment>
<keyword evidence="3" id="KW-0963">Cytoplasm</keyword>
<comment type="cofactor">
    <cofactor evidence="1 3">
        <name>a divalent metal cation</name>
        <dbReference type="ChEBI" id="CHEBI:60240"/>
    </cofactor>
</comment>
<evidence type="ECO:0000313" key="5">
    <source>
        <dbReference type="Proteomes" id="UP000002730"/>
    </source>
</evidence>
<comment type="function">
    <text evidence="3">Nucleoside triphosphate pyrophosphatase that hydrolyzes dTTP and UTP. May have a dual role in cell division arrest and in preventing the incorporation of modified nucleotides into cellular nucleic acids.</text>
</comment>
<dbReference type="InterPro" id="IPR003697">
    <property type="entry name" value="Maf-like"/>
</dbReference>
<dbReference type="InterPro" id="IPR029001">
    <property type="entry name" value="ITPase-like_fam"/>
</dbReference>
<evidence type="ECO:0000256" key="1">
    <source>
        <dbReference type="ARBA" id="ARBA00001968"/>
    </source>
</evidence>
<organism evidence="4 5">
    <name type="scientific">Clostridium cellulovorans (strain ATCC 35296 / DSM 3052 / OCM 3 / 743B)</name>
    <dbReference type="NCBI Taxonomy" id="573061"/>
    <lineage>
        <taxon>Bacteria</taxon>
        <taxon>Bacillati</taxon>
        <taxon>Bacillota</taxon>
        <taxon>Clostridia</taxon>
        <taxon>Eubacteriales</taxon>
        <taxon>Clostridiaceae</taxon>
        <taxon>Clostridium</taxon>
    </lineage>
</organism>
<accession>D9SS20</accession>
<reference evidence="4 5" key="1">
    <citation type="submission" date="2010-08" db="EMBL/GenBank/DDBJ databases">
        <title>Complete sequence of Clostridium cellulovorans 743B.</title>
        <authorList>
            <consortium name="US DOE Joint Genome Institute"/>
            <person name="Lucas S."/>
            <person name="Copeland A."/>
            <person name="Lapidus A."/>
            <person name="Cheng J.-F."/>
            <person name="Bruce D."/>
            <person name="Goodwin L."/>
            <person name="Pitluck S."/>
            <person name="Chertkov O."/>
            <person name="Detter J.C."/>
            <person name="Han C."/>
            <person name="Tapia R."/>
            <person name="Land M."/>
            <person name="Hauser L."/>
            <person name="Chang Y.-J."/>
            <person name="Jeffries C."/>
            <person name="Kyrpides N."/>
            <person name="Ivanova N."/>
            <person name="Mikhailova N."/>
            <person name="Hemme C.L."/>
            <person name="Woyke T."/>
        </authorList>
    </citation>
    <scope>NUCLEOTIDE SEQUENCE [LARGE SCALE GENOMIC DNA]</scope>
    <source>
        <strain evidence="5">ATCC 35296 / DSM 3052 / OCM 3 / 743B</strain>
    </source>
</reference>